<evidence type="ECO:0000313" key="3">
    <source>
        <dbReference type="Proteomes" id="UP000230222"/>
    </source>
</evidence>
<evidence type="ECO:0008006" key="4">
    <source>
        <dbReference type="Google" id="ProtNLM"/>
    </source>
</evidence>
<sequence length="167" mass="19011">VFLLFLTVSNVASVLMWGDESLRAMMGSSTRIMGYPSHWNGIRFVVGVPENILSNIFSDPYAEISSWLQYYIIAGSYSLFGTSTFTTRFPFWIAGFAIFGVLYFYRHLLPKSDKVYILTTVLLLLNATFLVYTVQANYYIYALLLTLLSTFIFIKILSSDKISIVNL</sequence>
<accession>A0A2M8KMX1</accession>
<evidence type="ECO:0000313" key="2">
    <source>
        <dbReference type="EMBL" id="PJE61276.1"/>
    </source>
</evidence>
<gene>
    <name evidence="2" type="ORF">COU87_05320</name>
</gene>
<keyword evidence="1" id="KW-1133">Transmembrane helix</keyword>
<reference evidence="3" key="1">
    <citation type="submission" date="2017-09" db="EMBL/GenBank/DDBJ databases">
        <title>Depth-based differentiation of microbial function through sediment-hosted aquifers and enrichment of novel symbionts in the deep terrestrial subsurface.</title>
        <authorList>
            <person name="Probst A.J."/>
            <person name="Ladd B."/>
            <person name="Jarett J.K."/>
            <person name="Geller-Mcgrath D.E."/>
            <person name="Sieber C.M.K."/>
            <person name="Emerson J.B."/>
            <person name="Anantharaman K."/>
            <person name="Thomas B.C."/>
            <person name="Malmstrom R."/>
            <person name="Stieglmeier M."/>
            <person name="Klingl A."/>
            <person name="Woyke T."/>
            <person name="Ryan C.M."/>
            <person name="Banfield J.F."/>
        </authorList>
    </citation>
    <scope>NUCLEOTIDE SEQUENCE [LARGE SCALE GENOMIC DNA]</scope>
</reference>
<dbReference type="EMBL" id="PFEC01000088">
    <property type="protein sequence ID" value="PJE61276.1"/>
    <property type="molecule type" value="Genomic_DNA"/>
</dbReference>
<feature type="non-terminal residue" evidence="2">
    <location>
        <position position="167"/>
    </location>
</feature>
<feature type="transmembrane region" description="Helical" evidence="1">
    <location>
        <begin position="115"/>
        <end position="132"/>
    </location>
</feature>
<dbReference type="Proteomes" id="UP000230222">
    <property type="component" value="Unassembled WGS sequence"/>
</dbReference>
<evidence type="ECO:0000256" key="1">
    <source>
        <dbReference type="SAM" id="Phobius"/>
    </source>
</evidence>
<dbReference type="AlphaFoldDB" id="A0A2M8KMX1"/>
<keyword evidence="1" id="KW-0812">Transmembrane</keyword>
<comment type="caution">
    <text evidence="2">The sequence shown here is derived from an EMBL/GenBank/DDBJ whole genome shotgun (WGS) entry which is preliminary data.</text>
</comment>
<feature type="transmembrane region" description="Helical" evidence="1">
    <location>
        <begin position="138"/>
        <end position="157"/>
    </location>
</feature>
<feature type="transmembrane region" description="Helical" evidence="1">
    <location>
        <begin position="89"/>
        <end position="108"/>
    </location>
</feature>
<organism evidence="2 3">
    <name type="scientific">Candidatus Roizmanbacteria bacterium CG10_big_fil_rev_8_21_14_0_10_39_12</name>
    <dbReference type="NCBI Taxonomy" id="1974852"/>
    <lineage>
        <taxon>Bacteria</taxon>
        <taxon>Candidatus Roizmaniibacteriota</taxon>
    </lineage>
</organism>
<name>A0A2M8KMX1_9BACT</name>
<protein>
    <recommendedName>
        <fullName evidence="4">Glycosyltransferase RgtA/B/C/D-like domain-containing protein</fullName>
    </recommendedName>
</protein>
<keyword evidence="1" id="KW-0472">Membrane</keyword>
<feature type="non-terminal residue" evidence="2">
    <location>
        <position position="1"/>
    </location>
</feature>
<proteinExistence type="predicted"/>